<gene>
    <name evidence="2" type="ORF">HNQ53_000457</name>
</gene>
<dbReference type="AlphaFoldDB" id="A0AA89PA76"/>
<evidence type="ECO:0000256" key="1">
    <source>
        <dbReference type="SAM" id="Phobius"/>
    </source>
</evidence>
<proteinExistence type="predicted"/>
<reference evidence="2 3" key="1">
    <citation type="submission" date="2020-08" db="EMBL/GenBank/DDBJ databases">
        <title>Genomic Encyclopedia of Type Strains, Phase IV (KMG-IV): sequencing the most valuable type-strain genomes for metagenomic binning, comparative biology and taxonomic classification.</title>
        <authorList>
            <person name="Goeker M."/>
        </authorList>
    </citation>
    <scope>NUCLEOTIDE SEQUENCE [LARGE SCALE GENOMIC DNA]</scope>
    <source>
        <strain evidence="2 3">DSM 11525</strain>
    </source>
</reference>
<dbReference type="Proteomes" id="UP000563601">
    <property type="component" value="Unassembled WGS sequence"/>
</dbReference>
<protein>
    <submittedName>
        <fullName evidence="2">Multidrug transporter EmrE-like cation transporter</fullName>
    </submittedName>
</protein>
<evidence type="ECO:0000313" key="3">
    <source>
        <dbReference type="Proteomes" id="UP000563601"/>
    </source>
</evidence>
<organism evidence="2 3">
    <name type="scientific">Microbulbifer hydrolyticus</name>
    <dbReference type="NCBI Taxonomy" id="48074"/>
    <lineage>
        <taxon>Bacteria</taxon>
        <taxon>Pseudomonadati</taxon>
        <taxon>Pseudomonadota</taxon>
        <taxon>Gammaproteobacteria</taxon>
        <taxon>Cellvibrionales</taxon>
        <taxon>Microbulbiferaceae</taxon>
        <taxon>Microbulbifer</taxon>
    </lineage>
</organism>
<keyword evidence="1" id="KW-1133">Transmembrane helix</keyword>
<dbReference type="Gene3D" id="1.10.3730.20">
    <property type="match status" value="1"/>
</dbReference>
<keyword evidence="1" id="KW-0472">Membrane</keyword>
<sequence>MGWLVFGQKLDIASVIGMALIVAGVAVINLFSNVSAR</sequence>
<dbReference type="SUPFAM" id="SSF103481">
    <property type="entry name" value="Multidrug resistance efflux transporter EmrE"/>
    <property type="match status" value="1"/>
</dbReference>
<accession>A0AA89PA76</accession>
<evidence type="ECO:0000313" key="2">
    <source>
        <dbReference type="EMBL" id="MBB5210269.1"/>
    </source>
</evidence>
<dbReference type="EMBL" id="JACHHR010000001">
    <property type="protein sequence ID" value="MBB5210269.1"/>
    <property type="molecule type" value="Genomic_DNA"/>
</dbReference>
<comment type="caution">
    <text evidence="2">The sequence shown here is derived from an EMBL/GenBank/DDBJ whole genome shotgun (WGS) entry which is preliminary data.</text>
</comment>
<dbReference type="InterPro" id="IPR037185">
    <property type="entry name" value="EmrE-like"/>
</dbReference>
<name>A0AA89PA76_9GAMM</name>
<feature type="transmembrane region" description="Helical" evidence="1">
    <location>
        <begin position="12"/>
        <end position="31"/>
    </location>
</feature>
<keyword evidence="1" id="KW-0812">Transmembrane</keyword>